<dbReference type="RefSeq" id="WP_198109820.1">
    <property type="nucleotide sequence ID" value="NZ_JAEDAK010000002.1"/>
</dbReference>
<organism evidence="1 2">
    <name type="scientific">Inhella proteolytica</name>
    <dbReference type="NCBI Taxonomy" id="2795029"/>
    <lineage>
        <taxon>Bacteria</taxon>
        <taxon>Pseudomonadati</taxon>
        <taxon>Pseudomonadota</taxon>
        <taxon>Betaproteobacteria</taxon>
        <taxon>Burkholderiales</taxon>
        <taxon>Sphaerotilaceae</taxon>
        <taxon>Inhella</taxon>
    </lineage>
</organism>
<name>A0A931J4L8_9BURK</name>
<comment type="caution">
    <text evidence="1">The sequence shown here is derived from an EMBL/GenBank/DDBJ whole genome shotgun (WGS) entry which is preliminary data.</text>
</comment>
<accession>A0A931J4L8</accession>
<dbReference type="EMBL" id="JAEDAK010000002">
    <property type="protein sequence ID" value="MBH9576217.1"/>
    <property type="molecule type" value="Genomic_DNA"/>
</dbReference>
<evidence type="ECO:0000313" key="1">
    <source>
        <dbReference type="EMBL" id="MBH9576217.1"/>
    </source>
</evidence>
<proteinExistence type="predicted"/>
<reference evidence="1" key="1">
    <citation type="submission" date="2020-12" db="EMBL/GenBank/DDBJ databases">
        <title>The genome sequence of Inhella sp. 1Y17.</title>
        <authorList>
            <person name="Liu Y."/>
        </authorList>
    </citation>
    <scope>NUCLEOTIDE SEQUENCE</scope>
    <source>
        <strain evidence="1">1Y17</strain>
    </source>
</reference>
<sequence>MHAVEEGLRRAPIASTVRMLLQAQRAGRHVVRARCRAQGDGHGAPEMWLELFVEGQREGATGTVPWQRGLHELELSLTLVLEAGDSVELLALSGHRHASACSIELDAIRSELPASLCLAPDEQPAAMPT</sequence>
<protein>
    <submittedName>
        <fullName evidence="1">Uncharacterized protein</fullName>
    </submittedName>
</protein>
<dbReference type="AlphaFoldDB" id="A0A931J4L8"/>
<gene>
    <name evidence="1" type="ORF">I7X39_04775</name>
</gene>
<evidence type="ECO:0000313" key="2">
    <source>
        <dbReference type="Proteomes" id="UP000613266"/>
    </source>
</evidence>
<keyword evidence="2" id="KW-1185">Reference proteome</keyword>
<dbReference type="Proteomes" id="UP000613266">
    <property type="component" value="Unassembled WGS sequence"/>
</dbReference>